<keyword evidence="2" id="KW-0378">Hydrolase</keyword>
<dbReference type="AlphaFoldDB" id="A0A5M6IG66"/>
<proteinExistence type="predicted"/>
<evidence type="ECO:0000259" key="1">
    <source>
        <dbReference type="Pfam" id="PF12706"/>
    </source>
</evidence>
<dbReference type="GO" id="GO:0016787">
    <property type="term" value="F:hydrolase activity"/>
    <property type="evidence" value="ECO:0007669"/>
    <property type="project" value="UniProtKB-KW"/>
</dbReference>
<dbReference type="PANTHER" id="PTHR42663">
    <property type="entry name" value="HYDROLASE C777.06C-RELATED-RELATED"/>
    <property type="match status" value="1"/>
</dbReference>
<keyword evidence="3" id="KW-1185">Reference proteome</keyword>
<reference evidence="2 3" key="1">
    <citation type="submission" date="2019-09" db="EMBL/GenBank/DDBJ databases">
        <title>Genome sequence of Roseospira marina, one of the more divergent members of the non-sulfur purple photosynthetic bacterial family, the Rhodospirillaceae.</title>
        <authorList>
            <person name="Meyer T."/>
            <person name="Kyndt J."/>
        </authorList>
    </citation>
    <scope>NUCLEOTIDE SEQUENCE [LARGE SCALE GENOMIC DNA]</scope>
    <source>
        <strain evidence="2 3">DSM 15113</strain>
    </source>
</reference>
<dbReference type="InterPro" id="IPR036866">
    <property type="entry name" value="RibonucZ/Hydroxyglut_hydro"/>
</dbReference>
<dbReference type="InterPro" id="IPR001279">
    <property type="entry name" value="Metallo-B-lactamas"/>
</dbReference>
<comment type="caution">
    <text evidence="2">The sequence shown here is derived from an EMBL/GenBank/DDBJ whole genome shotgun (WGS) entry which is preliminary data.</text>
</comment>
<dbReference type="CDD" id="cd16279">
    <property type="entry name" value="metallo-hydrolase-like_MBL-fold"/>
    <property type="match status" value="1"/>
</dbReference>
<dbReference type="SUPFAM" id="SSF56281">
    <property type="entry name" value="Metallo-hydrolase/oxidoreductase"/>
    <property type="match status" value="1"/>
</dbReference>
<accession>A0A5M6IG66</accession>
<name>A0A5M6IG66_9PROT</name>
<organism evidence="2 3">
    <name type="scientific">Roseospira marina</name>
    <dbReference type="NCBI Taxonomy" id="140057"/>
    <lineage>
        <taxon>Bacteria</taxon>
        <taxon>Pseudomonadati</taxon>
        <taxon>Pseudomonadota</taxon>
        <taxon>Alphaproteobacteria</taxon>
        <taxon>Rhodospirillales</taxon>
        <taxon>Rhodospirillaceae</taxon>
        <taxon>Roseospira</taxon>
    </lineage>
</organism>
<dbReference type="PANTHER" id="PTHR42663:SF6">
    <property type="entry name" value="HYDROLASE C777.06C-RELATED"/>
    <property type="match status" value="1"/>
</dbReference>
<evidence type="ECO:0000313" key="3">
    <source>
        <dbReference type="Proteomes" id="UP000324065"/>
    </source>
</evidence>
<dbReference type="Proteomes" id="UP000324065">
    <property type="component" value="Unassembled WGS sequence"/>
</dbReference>
<protein>
    <submittedName>
        <fullName evidence="2">MBL fold metallo-hydrolase</fullName>
    </submittedName>
</protein>
<sequence>MQVTILGCGAAPGVPSIAGGWGDCDPAEPRNRRTRASILVTPNGAGQGDAPDDAVPDPILVDTSPDMRDQLLAAGVRQLSAVIYTHAHADHLHGLDDLREVNRALHGPLDIHADTATLNVIAARFPYAVAPLPDEMRWISRPLLVPRLMDGPFTLAGVPVTPFIQDHKVMKTQGLRFGAGFAYSTDVVSLDEAAFEVLQGIHTWVVGCISWKPHPTHAHVDQVLAWAERVQPRRLILTHMGLGLDYAALRRALPADAEPAYDGMVLDIPDTAD</sequence>
<gene>
    <name evidence="2" type="ORF">F1188_00325</name>
</gene>
<feature type="domain" description="Metallo-beta-lactamase" evidence="1">
    <location>
        <begin position="59"/>
        <end position="240"/>
    </location>
</feature>
<dbReference type="Pfam" id="PF12706">
    <property type="entry name" value="Lactamase_B_2"/>
    <property type="match status" value="1"/>
</dbReference>
<dbReference type="OrthoDB" id="9781189at2"/>
<dbReference type="RefSeq" id="WP_150060391.1">
    <property type="nucleotide sequence ID" value="NZ_JACHII010000001.1"/>
</dbReference>
<dbReference type="Gene3D" id="3.60.15.10">
    <property type="entry name" value="Ribonuclease Z/Hydroxyacylglutathione hydrolase-like"/>
    <property type="match status" value="1"/>
</dbReference>
<evidence type="ECO:0000313" key="2">
    <source>
        <dbReference type="EMBL" id="KAA5607253.1"/>
    </source>
</evidence>
<dbReference type="EMBL" id="VWPJ01000001">
    <property type="protein sequence ID" value="KAA5607253.1"/>
    <property type="molecule type" value="Genomic_DNA"/>
</dbReference>